<organism evidence="2 3">
    <name type="scientific">Pedobacter cryoconitis</name>
    <dbReference type="NCBI Taxonomy" id="188932"/>
    <lineage>
        <taxon>Bacteria</taxon>
        <taxon>Pseudomonadati</taxon>
        <taxon>Bacteroidota</taxon>
        <taxon>Sphingobacteriia</taxon>
        <taxon>Sphingobacteriales</taxon>
        <taxon>Sphingobacteriaceae</taxon>
        <taxon>Pedobacter</taxon>
    </lineage>
</organism>
<dbReference type="Proteomes" id="UP000521017">
    <property type="component" value="Unassembled WGS sequence"/>
</dbReference>
<accession>A0A7X0MJR5</accession>
<feature type="domain" description="AsmA" evidence="1">
    <location>
        <begin position="9"/>
        <end position="179"/>
    </location>
</feature>
<dbReference type="InterPro" id="IPR007844">
    <property type="entry name" value="AsmA"/>
</dbReference>
<dbReference type="GO" id="GO:0005886">
    <property type="term" value="C:plasma membrane"/>
    <property type="evidence" value="ECO:0007669"/>
    <property type="project" value="TreeGrafter"/>
</dbReference>
<name>A0A7X0MJR5_9SPHI</name>
<dbReference type="PANTHER" id="PTHR30441:SF8">
    <property type="entry name" value="DUF748 DOMAIN-CONTAINING PROTEIN"/>
    <property type="match status" value="1"/>
</dbReference>
<dbReference type="GO" id="GO:0090313">
    <property type="term" value="P:regulation of protein targeting to membrane"/>
    <property type="evidence" value="ECO:0007669"/>
    <property type="project" value="TreeGrafter"/>
</dbReference>
<dbReference type="EMBL" id="JACHCC010000010">
    <property type="protein sequence ID" value="MBB6501767.1"/>
    <property type="molecule type" value="Genomic_DNA"/>
</dbReference>
<dbReference type="AlphaFoldDB" id="A0A7X0MJR5"/>
<evidence type="ECO:0000313" key="3">
    <source>
        <dbReference type="Proteomes" id="UP000521017"/>
    </source>
</evidence>
<proteinExistence type="predicted"/>
<comment type="caution">
    <text evidence="2">The sequence shown here is derived from an EMBL/GenBank/DDBJ whole genome shotgun (WGS) entry which is preliminary data.</text>
</comment>
<evidence type="ECO:0000313" key="2">
    <source>
        <dbReference type="EMBL" id="MBB6501767.1"/>
    </source>
</evidence>
<sequence length="818" mass="90813">MFNTKLLSMPLWLKRSFQVLVALISLIALLFIGLALYVNAHKKELLVSITKELNKDLNGSLTVGSMEPTLLKSFPGVSVSLKNVEIKDSLWNVHHHSLLTSGNFGVEVNTAALLKGTVEVRKVSINDASIYLYTDSNGYSNTSVFKKKKEPKVKDKTSAPAEIRHFELHNVRFILDNRKGNKLFLFAIQDFRGRVDYPSAGWKADVHLKTLVRSLAFNTQRGSFIKDKVVEGKMHIIYHQKDQVIEVQPNVLNIGADPFIIGAKFNVSKDPVDFSISVEARHILWKNASALLAPNITLTLNKFDLDKPIFAKALISGNMGAGGDPLLVVNAVVRDNKLTGPGGIVDNCNFKGIYTNNFVNGKGFNDANSVVKLFRFSGSYKEMPFKVDTVFINNFEKPVAMGTFTAKFNVAKLNNILGEDVLNFTKGIADLKLHYSADIVGLTLKKPILAGTISVKNADVSYVPRGVNFKNTSITLDFKGEDLLIRDIRLQSGKSVVFMDGSIKNFLNLYYNAPEKILLSWRMHSPQIYLGEFLGFLGSRKNSTPTRPKNKSNNFATQLNTMLDKGRAEINLRVDKVSYSRFVGTDAKADIFLDEDGLRLKNVSMKHGGGAISLNGSMKQKGDLGNFALNTVISNVNVRDFFYSFNNFGLESPTYKNLRGNFFTKANVAGSVNSQGKIIPGSMKGVINFDLKKGALVGFDAVKSIGKFAFPFRNLDNITFDNLNGKFDINGRLVKIRPMMINSSVLNMNLEGIYATTGKGTNIFLDVPLRNPKKDEDITDKQEIKERRMKGIVIHVLATDGDNGKIKFKLVGKKEKDR</sequence>
<gene>
    <name evidence="2" type="ORF">HDF25_003942</name>
</gene>
<dbReference type="RefSeq" id="WP_260409413.1">
    <property type="nucleotide sequence ID" value="NZ_JACHCC010000010.1"/>
</dbReference>
<protein>
    <recommendedName>
        <fullName evidence="1">AsmA domain-containing protein</fullName>
    </recommendedName>
</protein>
<dbReference type="InterPro" id="IPR052894">
    <property type="entry name" value="AsmA-related"/>
</dbReference>
<dbReference type="Pfam" id="PF05170">
    <property type="entry name" value="AsmA"/>
    <property type="match status" value="1"/>
</dbReference>
<evidence type="ECO:0000259" key="1">
    <source>
        <dbReference type="Pfam" id="PF05170"/>
    </source>
</evidence>
<dbReference type="PANTHER" id="PTHR30441">
    <property type="entry name" value="DUF748 DOMAIN-CONTAINING PROTEIN"/>
    <property type="match status" value="1"/>
</dbReference>
<reference evidence="2 3" key="1">
    <citation type="submission" date="2020-08" db="EMBL/GenBank/DDBJ databases">
        <title>Genomic Encyclopedia of Type Strains, Phase IV (KMG-V): Genome sequencing to study the core and pangenomes of soil and plant-associated prokaryotes.</title>
        <authorList>
            <person name="Whitman W."/>
        </authorList>
    </citation>
    <scope>NUCLEOTIDE SEQUENCE [LARGE SCALE GENOMIC DNA]</scope>
    <source>
        <strain evidence="2 3">M2T3</strain>
    </source>
</reference>